<protein>
    <recommendedName>
        <fullName evidence="8">EamA domain-containing protein</fullName>
    </recommendedName>
</protein>
<feature type="compositionally biased region" description="Low complexity" evidence="6">
    <location>
        <begin position="59"/>
        <end position="87"/>
    </location>
</feature>
<name>A0A4R5QI55_9PROT</name>
<keyword evidence="4 7" id="KW-1133">Transmembrane helix</keyword>
<evidence type="ECO:0000313" key="9">
    <source>
        <dbReference type="EMBL" id="TDH62439.1"/>
    </source>
</evidence>
<dbReference type="PANTHER" id="PTHR22911">
    <property type="entry name" value="ACYL-MALONYL CONDENSING ENZYME-RELATED"/>
    <property type="match status" value="1"/>
</dbReference>
<feature type="transmembrane region" description="Helical" evidence="7">
    <location>
        <begin position="112"/>
        <end position="130"/>
    </location>
</feature>
<keyword evidence="10" id="KW-1185">Reference proteome</keyword>
<dbReference type="Pfam" id="PF00892">
    <property type="entry name" value="EamA"/>
    <property type="match status" value="1"/>
</dbReference>
<dbReference type="OrthoDB" id="7266664at2"/>
<comment type="subcellular location">
    <subcellularLocation>
        <location evidence="1">Membrane</location>
        <topology evidence="1">Multi-pass membrane protein</topology>
    </subcellularLocation>
</comment>
<dbReference type="PANTHER" id="PTHR22911:SF6">
    <property type="entry name" value="SOLUTE CARRIER FAMILY 35 MEMBER G1"/>
    <property type="match status" value="1"/>
</dbReference>
<feature type="transmembrane region" description="Helical" evidence="7">
    <location>
        <begin position="287"/>
        <end position="307"/>
    </location>
</feature>
<feature type="transmembrane region" description="Helical" evidence="7">
    <location>
        <begin position="232"/>
        <end position="253"/>
    </location>
</feature>
<evidence type="ECO:0000256" key="1">
    <source>
        <dbReference type="ARBA" id="ARBA00004141"/>
    </source>
</evidence>
<dbReference type="SUPFAM" id="SSF103481">
    <property type="entry name" value="Multidrug resistance efflux transporter EmrE"/>
    <property type="match status" value="2"/>
</dbReference>
<dbReference type="EMBL" id="SMSJ01000011">
    <property type="protein sequence ID" value="TDH62439.1"/>
    <property type="molecule type" value="Genomic_DNA"/>
</dbReference>
<feature type="transmembrane region" description="Helical" evidence="7">
    <location>
        <begin position="319"/>
        <end position="339"/>
    </location>
</feature>
<evidence type="ECO:0000259" key="8">
    <source>
        <dbReference type="Pfam" id="PF00892"/>
    </source>
</evidence>
<feature type="transmembrane region" description="Helical" evidence="7">
    <location>
        <begin position="259"/>
        <end position="275"/>
    </location>
</feature>
<dbReference type="GO" id="GO:0016020">
    <property type="term" value="C:membrane"/>
    <property type="evidence" value="ECO:0007669"/>
    <property type="project" value="UniProtKB-SubCell"/>
</dbReference>
<dbReference type="InterPro" id="IPR000620">
    <property type="entry name" value="EamA_dom"/>
</dbReference>
<dbReference type="InterPro" id="IPR037185">
    <property type="entry name" value="EmrE-like"/>
</dbReference>
<reference evidence="9 10" key="1">
    <citation type="journal article" date="2016" name="J. Microbiol.">
        <title>Dankookia rubra gen. nov., sp. nov., an alphaproteobacterium isolated from sediment of a shallow stream.</title>
        <authorList>
            <person name="Kim W.H."/>
            <person name="Kim D.H."/>
            <person name="Kang K."/>
            <person name="Ahn T.Y."/>
        </authorList>
    </citation>
    <scope>NUCLEOTIDE SEQUENCE [LARGE SCALE GENOMIC DNA]</scope>
    <source>
        <strain evidence="9 10">JCM30602</strain>
    </source>
</reference>
<keyword evidence="3 7" id="KW-0812">Transmembrane</keyword>
<feature type="transmembrane region" description="Helical" evidence="7">
    <location>
        <begin position="207"/>
        <end position="225"/>
    </location>
</feature>
<comment type="caution">
    <text evidence="9">The sequence shown here is derived from an EMBL/GenBank/DDBJ whole genome shotgun (WGS) entry which is preliminary data.</text>
</comment>
<evidence type="ECO:0000256" key="5">
    <source>
        <dbReference type="ARBA" id="ARBA00023136"/>
    </source>
</evidence>
<feature type="transmembrane region" description="Helical" evidence="7">
    <location>
        <begin position="142"/>
        <end position="161"/>
    </location>
</feature>
<evidence type="ECO:0000256" key="2">
    <source>
        <dbReference type="ARBA" id="ARBA00009853"/>
    </source>
</evidence>
<feature type="region of interest" description="Disordered" evidence="6">
    <location>
        <begin position="1"/>
        <end position="87"/>
    </location>
</feature>
<comment type="similarity">
    <text evidence="2">Belongs to the drug/metabolite transporter (DMT) superfamily. 10 TMS drug/metabolite exporter (DME) (TC 2.A.7.3) family.</text>
</comment>
<feature type="domain" description="EamA" evidence="8">
    <location>
        <begin position="116"/>
        <end position="248"/>
    </location>
</feature>
<accession>A0A4R5QI55</accession>
<evidence type="ECO:0000256" key="6">
    <source>
        <dbReference type="SAM" id="MobiDB-lite"/>
    </source>
</evidence>
<proteinExistence type="inferred from homology"/>
<gene>
    <name evidence="9" type="ORF">E2C06_11240</name>
</gene>
<feature type="transmembrane region" description="Helical" evidence="7">
    <location>
        <begin position="182"/>
        <end position="201"/>
    </location>
</feature>
<evidence type="ECO:0000256" key="3">
    <source>
        <dbReference type="ARBA" id="ARBA00022692"/>
    </source>
</evidence>
<sequence length="409" mass="41834">MRRARGTRFPTRRWPGHPPCVPAAPPRSSPADASPPASGNASPHASGGRRSVRLRRASVRAPPAGVGPCASGAAHPRAAGGSASPAASAIPGRLSAGSGLAHQATIQAPGGYRVKGPALLLAGIVLFSLLDANSKLLSGQYGVGQVIFLRYAVLVPAFLAARAIRPGFGGPLGTRRPWLHAVRILAMMISASSFFLAFRRLPLAEGYLVFFTAPFLTLALSALILREPVPRAAWGWCLAGFGGVLLAVAPKLGGGGGPLSGYLAVFIGTIAFAVSQTVNRRLRDEPGLVGVVLWPGLVGLLVFGPMAALDWVPAPPLDLARLGLNGVLAGSAVVLTAAAYRHADAARLGPYGFVALPVSVGLDLGLWGVAPDPATLLGGAVVVFACVMSERARRAETAPLAAARQPAPP</sequence>
<evidence type="ECO:0000313" key="10">
    <source>
        <dbReference type="Proteomes" id="UP000295096"/>
    </source>
</evidence>
<dbReference type="Proteomes" id="UP000295096">
    <property type="component" value="Unassembled WGS sequence"/>
</dbReference>
<feature type="compositionally biased region" description="Basic residues" evidence="6">
    <location>
        <begin position="1"/>
        <end position="15"/>
    </location>
</feature>
<evidence type="ECO:0000256" key="7">
    <source>
        <dbReference type="SAM" id="Phobius"/>
    </source>
</evidence>
<dbReference type="AlphaFoldDB" id="A0A4R5QI55"/>
<keyword evidence="5 7" id="KW-0472">Membrane</keyword>
<feature type="compositionally biased region" description="Pro residues" evidence="6">
    <location>
        <begin position="16"/>
        <end position="28"/>
    </location>
</feature>
<evidence type="ECO:0000256" key="4">
    <source>
        <dbReference type="ARBA" id="ARBA00022989"/>
    </source>
</evidence>
<feature type="compositionally biased region" description="Low complexity" evidence="6">
    <location>
        <begin position="29"/>
        <end position="49"/>
    </location>
</feature>
<feature type="transmembrane region" description="Helical" evidence="7">
    <location>
        <begin position="351"/>
        <end position="370"/>
    </location>
</feature>
<organism evidence="9 10">
    <name type="scientific">Dankookia rubra</name>
    <dbReference type="NCBI Taxonomy" id="1442381"/>
    <lineage>
        <taxon>Bacteria</taxon>
        <taxon>Pseudomonadati</taxon>
        <taxon>Pseudomonadota</taxon>
        <taxon>Alphaproteobacteria</taxon>
        <taxon>Acetobacterales</taxon>
        <taxon>Roseomonadaceae</taxon>
        <taxon>Dankookia</taxon>
    </lineage>
</organism>